<dbReference type="PANTHER" id="PTHR44936">
    <property type="entry name" value="SENSOR PROTEIN CREC"/>
    <property type="match status" value="1"/>
</dbReference>
<dbReference type="CDD" id="cd00075">
    <property type="entry name" value="HATPase"/>
    <property type="match status" value="1"/>
</dbReference>
<keyword evidence="10" id="KW-1185">Reference proteome</keyword>
<evidence type="ECO:0000256" key="2">
    <source>
        <dbReference type="ARBA" id="ARBA00012438"/>
    </source>
</evidence>
<keyword evidence="4" id="KW-0547">Nucleotide-binding</keyword>
<gene>
    <name evidence="9" type="ORF">SAMN02745775_1011177</name>
</gene>
<dbReference type="Proteomes" id="UP000199473">
    <property type="component" value="Unassembled WGS sequence"/>
</dbReference>
<evidence type="ECO:0000313" key="10">
    <source>
        <dbReference type="Proteomes" id="UP000199473"/>
    </source>
</evidence>
<comment type="catalytic activity">
    <reaction evidence="1">
        <text>ATP + protein L-histidine = ADP + protein N-phospho-L-histidine.</text>
        <dbReference type="EC" id="2.7.13.3"/>
    </reaction>
</comment>
<feature type="transmembrane region" description="Helical" evidence="7">
    <location>
        <begin position="6"/>
        <end position="24"/>
    </location>
</feature>
<dbReference type="STRING" id="1123062.SAMN02745775_1011177"/>
<keyword evidence="3" id="KW-0808">Transferase</keyword>
<dbReference type="RefSeq" id="WP_092956723.1">
    <property type="nucleotide sequence ID" value="NZ_FOSQ01000001.1"/>
</dbReference>
<evidence type="ECO:0000259" key="8">
    <source>
        <dbReference type="PROSITE" id="PS50109"/>
    </source>
</evidence>
<evidence type="ECO:0000256" key="4">
    <source>
        <dbReference type="ARBA" id="ARBA00022741"/>
    </source>
</evidence>
<reference evidence="9 10" key="1">
    <citation type="submission" date="2016-10" db="EMBL/GenBank/DDBJ databases">
        <authorList>
            <person name="de Groot N.N."/>
        </authorList>
    </citation>
    <scope>NUCLEOTIDE SEQUENCE [LARGE SCALE GENOMIC DNA]</scope>
    <source>
        <strain evidence="9 10">DSM 19981</strain>
    </source>
</reference>
<dbReference type="SMART" id="SM00387">
    <property type="entry name" value="HATPase_c"/>
    <property type="match status" value="1"/>
</dbReference>
<keyword evidence="5 9" id="KW-0418">Kinase</keyword>
<evidence type="ECO:0000256" key="3">
    <source>
        <dbReference type="ARBA" id="ARBA00022679"/>
    </source>
</evidence>
<keyword evidence="7" id="KW-0812">Transmembrane</keyword>
<dbReference type="InterPro" id="IPR036890">
    <property type="entry name" value="HATPase_C_sf"/>
</dbReference>
<keyword evidence="6" id="KW-0067">ATP-binding</keyword>
<sequence>MTPESLLLIAVLPAAAALAVALWMRSILIDARNRVAASERLAAARGRCLSLAAQELRGPGLALMAQAAQMVPGPRRDGEETPLEGVAQQLLRLADDLADFATEPSPRTLHEAPALLGPVVDAAIAAVAAQIRPGRRHWQVDPGLRSLTVKADRRALEGALAALLRRAARHSRDGDVVALRHVLGAETVAIVVEDEGDGLPAHDLVMDAASPVAGTRGLDLGLTLARSLAAAHGGDIRLESAPGIGARAWLTLPRERLMEVA</sequence>
<dbReference type="InterPro" id="IPR004358">
    <property type="entry name" value="Sig_transdc_His_kin-like_C"/>
</dbReference>
<accession>A0A1I3YCV0</accession>
<dbReference type="GO" id="GO:0005524">
    <property type="term" value="F:ATP binding"/>
    <property type="evidence" value="ECO:0007669"/>
    <property type="project" value="UniProtKB-KW"/>
</dbReference>
<dbReference type="InterPro" id="IPR005467">
    <property type="entry name" value="His_kinase_dom"/>
</dbReference>
<dbReference type="PANTHER" id="PTHR44936:SF10">
    <property type="entry name" value="SENSOR PROTEIN RSTB"/>
    <property type="match status" value="1"/>
</dbReference>
<dbReference type="EMBL" id="FOSQ01000001">
    <property type="protein sequence ID" value="SFK29635.1"/>
    <property type="molecule type" value="Genomic_DNA"/>
</dbReference>
<protein>
    <recommendedName>
        <fullName evidence="2">histidine kinase</fullName>
        <ecNumber evidence="2">2.7.13.3</ecNumber>
    </recommendedName>
</protein>
<evidence type="ECO:0000256" key="6">
    <source>
        <dbReference type="ARBA" id="ARBA00022840"/>
    </source>
</evidence>
<dbReference type="SUPFAM" id="SSF55874">
    <property type="entry name" value="ATPase domain of HSP90 chaperone/DNA topoisomerase II/histidine kinase"/>
    <property type="match status" value="1"/>
</dbReference>
<dbReference type="Gene3D" id="3.30.565.10">
    <property type="entry name" value="Histidine kinase-like ATPase, C-terminal domain"/>
    <property type="match status" value="1"/>
</dbReference>
<evidence type="ECO:0000256" key="1">
    <source>
        <dbReference type="ARBA" id="ARBA00000085"/>
    </source>
</evidence>
<name>A0A1I3YCV0_9PROT</name>
<organism evidence="9 10">
    <name type="scientific">Falsiroseomonas stagni DSM 19981</name>
    <dbReference type="NCBI Taxonomy" id="1123062"/>
    <lineage>
        <taxon>Bacteria</taxon>
        <taxon>Pseudomonadati</taxon>
        <taxon>Pseudomonadota</taxon>
        <taxon>Alphaproteobacteria</taxon>
        <taxon>Acetobacterales</taxon>
        <taxon>Roseomonadaceae</taxon>
        <taxon>Falsiroseomonas</taxon>
    </lineage>
</organism>
<dbReference type="AlphaFoldDB" id="A0A1I3YCV0"/>
<dbReference type="Pfam" id="PF02518">
    <property type="entry name" value="HATPase_c"/>
    <property type="match status" value="1"/>
</dbReference>
<dbReference type="InterPro" id="IPR003594">
    <property type="entry name" value="HATPase_dom"/>
</dbReference>
<keyword evidence="7" id="KW-0472">Membrane</keyword>
<keyword evidence="7" id="KW-1133">Transmembrane helix</keyword>
<dbReference type="PROSITE" id="PS50109">
    <property type="entry name" value="HIS_KIN"/>
    <property type="match status" value="1"/>
</dbReference>
<dbReference type="InterPro" id="IPR050980">
    <property type="entry name" value="2C_sensor_his_kinase"/>
</dbReference>
<feature type="domain" description="Histidine kinase" evidence="8">
    <location>
        <begin position="51"/>
        <end position="256"/>
    </location>
</feature>
<dbReference type="EC" id="2.7.13.3" evidence="2"/>
<dbReference type="PRINTS" id="PR00344">
    <property type="entry name" value="BCTRLSENSOR"/>
</dbReference>
<evidence type="ECO:0000313" key="9">
    <source>
        <dbReference type="EMBL" id="SFK29635.1"/>
    </source>
</evidence>
<evidence type="ECO:0000256" key="5">
    <source>
        <dbReference type="ARBA" id="ARBA00022777"/>
    </source>
</evidence>
<dbReference type="GO" id="GO:0004673">
    <property type="term" value="F:protein histidine kinase activity"/>
    <property type="evidence" value="ECO:0007669"/>
    <property type="project" value="UniProtKB-EC"/>
</dbReference>
<evidence type="ECO:0000256" key="7">
    <source>
        <dbReference type="SAM" id="Phobius"/>
    </source>
</evidence>
<proteinExistence type="predicted"/>
<dbReference type="OrthoDB" id="7283279at2"/>